<dbReference type="EMBL" id="CAJNNW010010083">
    <property type="protein sequence ID" value="CAE8651707.1"/>
    <property type="molecule type" value="Genomic_DNA"/>
</dbReference>
<dbReference type="Proteomes" id="UP000626109">
    <property type="component" value="Unassembled WGS sequence"/>
</dbReference>
<evidence type="ECO:0000313" key="2">
    <source>
        <dbReference type="Proteomes" id="UP000626109"/>
    </source>
</evidence>
<reference evidence="1" key="1">
    <citation type="submission" date="2021-02" db="EMBL/GenBank/DDBJ databases">
        <authorList>
            <person name="Dougan E. K."/>
            <person name="Rhodes N."/>
            <person name="Thang M."/>
            <person name="Chan C."/>
        </authorList>
    </citation>
    <scope>NUCLEOTIDE SEQUENCE</scope>
</reference>
<dbReference type="AlphaFoldDB" id="A0A813IJX2"/>
<comment type="caution">
    <text evidence="1">The sequence shown here is derived from an EMBL/GenBank/DDBJ whole genome shotgun (WGS) entry which is preliminary data.</text>
</comment>
<accession>A0A813IJX2</accession>
<proteinExistence type="predicted"/>
<gene>
    <name evidence="1" type="ORF">PGLA2088_LOCUS9191</name>
</gene>
<sequence>MGQGGSQAEAPGVDRCSFSDAEYDALRKTLEVADDVPTFRVELASFVARFPSHLRPLVQPMFFQLGRERVGEHSAAWGVLKPSLSQLMRGRGTTWQELLQAWADSSGAGADLEDRTSAAPTKD</sequence>
<feature type="non-terminal residue" evidence="1">
    <location>
        <position position="1"/>
    </location>
</feature>
<evidence type="ECO:0000313" key="1">
    <source>
        <dbReference type="EMBL" id="CAE8651707.1"/>
    </source>
</evidence>
<protein>
    <submittedName>
        <fullName evidence="1">Uncharacterized protein</fullName>
    </submittedName>
</protein>
<organism evidence="1 2">
    <name type="scientific">Polarella glacialis</name>
    <name type="common">Dinoflagellate</name>
    <dbReference type="NCBI Taxonomy" id="89957"/>
    <lineage>
        <taxon>Eukaryota</taxon>
        <taxon>Sar</taxon>
        <taxon>Alveolata</taxon>
        <taxon>Dinophyceae</taxon>
        <taxon>Suessiales</taxon>
        <taxon>Suessiaceae</taxon>
        <taxon>Polarella</taxon>
    </lineage>
</organism>
<feature type="non-terminal residue" evidence="1">
    <location>
        <position position="123"/>
    </location>
</feature>
<name>A0A813IJX2_POLGL</name>